<evidence type="ECO:0000256" key="1">
    <source>
        <dbReference type="ARBA" id="ARBA00005964"/>
    </source>
</evidence>
<proteinExistence type="inferred from homology"/>
<dbReference type="InterPro" id="IPR029058">
    <property type="entry name" value="AB_hydrolase_fold"/>
</dbReference>
<reference evidence="5 6" key="1">
    <citation type="journal article" date="2018" name="Gigascience">
        <title>Genomes of trombidid mites reveal novel predicted allergens and laterally-transferred genes associated with secondary metabolism.</title>
        <authorList>
            <person name="Dong X."/>
            <person name="Chaisiri K."/>
            <person name="Xia D."/>
            <person name="Armstrong S.D."/>
            <person name="Fang Y."/>
            <person name="Donnelly M.J."/>
            <person name="Kadowaki T."/>
            <person name="McGarry J.W."/>
            <person name="Darby A.C."/>
            <person name="Makepeace B.L."/>
        </authorList>
    </citation>
    <scope>NUCLEOTIDE SEQUENCE [LARGE SCALE GENOMIC DNA]</scope>
    <source>
        <strain evidence="5">UoL-WK</strain>
    </source>
</reference>
<evidence type="ECO:0000313" key="6">
    <source>
        <dbReference type="Proteomes" id="UP000285301"/>
    </source>
</evidence>
<dbReference type="PANTHER" id="PTHR43903">
    <property type="entry name" value="NEUROLIGIN"/>
    <property type="match status" value="1"/>
</dbReference>
<dbReference type="Gene3D" id="3.40.50.1820">
    <property type="entry name" value="alpha/beta hydrolase"/>
    <property type="match status" value="1"/>
</dbReference>
<feature type="domain" description="Carboxylesterase type B" evidence="4">
    <location>
        <begin position="4"/>
        <end position="330"/>
    </location>
</feature>
<dbReference type="OrthoDB" id="6512235at2759"/>
<evidence type="ECO:0000256" key="3">
    <source>
        <dbReference type="ARBA" id="ARBA00023180"/>
    </source>
</evidence>
<comment type="similarity">
    <text evidence="1">Belongs to the type-B carboxylesterase/lipase family.</text>
</comment>
<dbReference type="Pfam" id="PF00135">
    <property type="entry name" value="COesterase"/>
    <property type="match status" value="1"/>
</dbReference>
<dbReference type="PROSITE" id="PS00941">
    <property type="entry name" value="CARBOXYLESTERASE_B_2"/>
    <property type="match status" value="1"/>
</dbReference>
<organism evidence="5 6">
    <name type="scientific">Dinothrombium tinctorium</name>
    <dbReference type="NCBI Taxonomy" id="1965070"/>
    <lineage>
        <taxon>Eukaryota</taxon>
        <taxon>Metazoa</taxon>
        <taxon>Ecdysozoa</taxon>
        <taxon>Arthropoda</taxon>
        <taxon>Chelicerata</taxon>
        <taxon>Arachnida</taxon>
        <taxon>Acari</taxon>
        <taxon>Acariformes</taxon>
        <taxon>Trombidiformes</taxon>
        <taxon>Prostigmata</taxon>
        <taxon>Anystina</taxon>
        <taxon>Parasitengona</taxon>
        <taxon>Trombidioidea</taxon>
        <taxon>Trombidiidae</taxon>
        <taxon>Dinothrombium</taxon>
    </lineage>
</organism>
<comment type="caution">
    <text evidence="5">The sequence shown here is derived from an EMBL/GenBank/DDBJ whole genome shotgun (WGS) entry which is preliminary data.</text>
</comment>
<dbReference type="Proteomes" id="UP000285301">
    <property type="component" value="Unassembled WGS sequence"/>
</dbReference>
<dbReference type="SUPFAM" id="SSF53474">
    <property type="entry name" value="alpha/beta-Hydrolases"/>
    <property type="match status" value="1"/>
</dbReference>
<accession>A0A443QQM6</accession>
<dbReference type="AlphaFoldDB" id="A0A443QQM6"/>
<dbReference type="InterPro" id="IPR019819">
    <property type="entry name" value="Carboxylesterase_B_CS"/>
</dbReference>
<evidence type="ECO:0000313" key="5">
    <source>
        <dbReference type="EMBL" id="RWS05335.1"/>
    </source>
</evidence>
<dbReference type="EMBL" id="NCKU01004872">
    <property type="protein sequence ID" value="RWS05335.1"/>
    <property type="molecule type" value="Genomic_DNA"/>
</dbReference>
<feature type="non-terminal residue" evidence="5">
    <location>
        <position position="1"/>
    </location>
</feature>
<dbReference type="STRING" id="1965070.A0A443QQM6"/>
<name>A0A443QQM6_9ACAR</name>
<keyword evidence="2" id="KW-0732">Signal</keyword>
<protein>
    <submittedName>
        <fullName evidence="5">Venom carboxylesterase-6-like protein</fullName>
    </submittedName>
</protein>
<evidence type="ECO:0000259" key="4">
    <source>
        <dbReference type="Pfam" id="PF00135"/>
    </source>
</evidence>
<keyword evidence="3" id="KW-0325">Glycoprotein</keyword>
<dbReference type="InterPro" id="IPR051093">
    <property type="entry name" value="Neuroligin/BSAL"/>
</dbReference>
<dbReference type="InterPro" id="IPR002018">
    <property type="entry name" value="CarbesteraseB"/>
</dbReference>
<sequence>LYEDEVQTSFGVVKGTITSLQGRSIVSFRGIPYAKKITGENRFKDPLLPIPWTSKLFANKKVMCPQLERRFKLRQNDIPQSEDCLYLNIFFPITGINQKMPVLVYFHGGEFKYGSKDLYEPDSLLRAKDWVFVTVNYRLGALGFLSTGDNVAGGNYGLKDQLLALRWIQSQIENFRGDRNRITIFGHDAGAVSVDIFRVAPKSATLESLFNNAISVSGTVFSPWAIQYEPRNNSIELARRVKCSISSSEKMIACLRETPLNEILEKGHDLSFAPSVDQSNSKSLLRDDPKILYQNGDFTNVRHLFGLTESEGALDYFWRSEQIKSYNRTEKIRQLLQPYSRPYSNLNVIASIVHYNYFGRVNVPESEEEQRMIDVSFFYTLILYFK</sequence>
<keyword evidence="6" id="KW-1185">Reference proteome</keyword>
<gene>
    <name evidence="5" type="ORF">B4U79_06494</name>
</gene>
<evidence type="ECO:0000256" key="2">
    <source>
        <dbReference type="ARBA" id="ARBA00022729"/>
    </source>
</evidence>